<keyword evidence="7" id="KW-1185">Reference proteome</keyword>
<dbReference type="PROSITE" id="PS00893">
    <property type="entry name" value="NUDIX_BOX"/>
    <property type="match status" value="1"/>
</dbReference>
<feature type="domain" description="Nudix hydrolase" evidence="4">
    <location>
        <begin position="5"/>
        <end position="130"/>
    </location>
</feature>
<proteinExistence type="inferred from homology"/>
<dbReference type="EMBL" id="LIIN01000021">
    <property type="protein sequence ID" value="KZX21913.1"/>
    <property type="molecule type" value="Genomic_DNA"/>
</dbReference>
<dbReference type="OrthoDB" id="9801098at2"/>
<dbReference type="GO" id="GO:0006167">
    <property type="term" value="P:AMP biosynthetic process"/>
    <property type="evidence" value="ECO:0007669"/>
    <property type="project" value="TreeGrafter"/>
</dbReference>
<dbReference type="EC" id="3.6.1.65" evidence="5"/>
<evidence type="ECO:0000313" key="8">
    <source>
        <dbReference type="Proteomes" id="UP000465031"/>
    </source>
</evidence>
<dbReference type="CDD" id="cd04690">
    <property type="entry name" value="NUDIX_Hydrolase"/>
    <property type="match status" value="1"/>
</dbReference>
<organism evidence="5 7">
    <name type="scientific">Rathayibacter tanaceti</name>
    <dbReference type="NCBI Taxonomy" id="1671680"/>
    <lineage>
        <taxon>Bacteria</taxon>
        <taxon>Bacillati</taxon>
        <taxon>Actinomycetota</taxon>
        <taxon>Actinomycetes</taxon>
        <taxon>Micrococcales</taxon>
        <taxon>Microbacteriaceae</taxon>
        <taxon>Rathayibacter</taxon>
    </lineage>
</organism>
<dbReference type="Proteomes" id="UP000465031">
    <property type="component" value="Chromosome"/>
</dbReference>
<reference evidence="8" key="3">
    <citation type="submission" date="2019-12" db="EMBL/GenBank/DDBJ databases">
        <title>Complete and draft genome sequences of new strains and members of some known species of the genus Rathayibacter isolated from plants.</title>
        <authorList>
            <person name="Tarlachkov S.V."/>
            <person name="Starodumova I.P."/>
            <person name="Dorofeeva L.V."/>
            <person name="Prisyazhnaya N.V."/>
            <person name="Leyn S."/>
            <person name="Zlamal J."/>
            <person name="Elan M."/>
            <person name="Osterman A.L."/>
            <person name="Nadler S."/>
            <person name="Subbotin S.A."/>
            <person name="Evtushenko L.I."/>
        </authorList>
    </citation>
    <scope>NUCLEOTIDE SEQUENCE [LARGE SCALE GENOMIC DNA]</scope>
    <source>
        <strain evidence="8">VKM Ac-2761</strain>
    </source>
</reference>
<dbReference type="GO" id="GO:0004081">
    <property type="term" value="F:bis(5'-nucleosyl)-tetraphosphatase (asymmetrical) activity"/>
    <property type="evidence" value="ECO:0007669"/>
    <property type="project" value="TreeGrafter"/>
</dbReference>
<gene>
    <name evidence="5" type="primary">nudG</name>
    <name evidence="5" type="ORF">ACH61_00956</name>
    <name evidence="6" type="ORF">GSU10_12970</name>
</gene>
<dbReference type="SUPFAM" id="SSF55811">
    <property type="entry name" value="Nudix"/>
    <property type="match status" value="1"/>
</dbReference>
<dbReference type="PATRIC" id="fig|1671680.3.peg.1003"/>
<protein>
    <submittedName>
        <fullName evidence="5">CTP pyrophosphohydrolase</fullName>
        <ecNumber evidence="5">3.6.1.65</ecNumber>
    </submittedName>
    <submittedName>
        <fullName evidence="6">NUDIX domain-containing protein</fullName>
    </submittedName>
</protein>
<dbReference type="InterPro" id="IPR000086">
    <property type="entry name" value="NUDIX_hydrolase_dom"/>
</dbReference>
<dbReference type="InterPro" id="IPR020084">
    <property type="entry name" value="NUDIX_hydrolase_CS"/>
</dbReference>
<dbReference type="Pfam" id="PF00293">
    <property type="entry name" value="NUDIX"/>
    <property type="match status" value="1"/>
</dbReference>
<dbReference type="InterPro" id="IPR051325">
    <property type="entry name" value="Nudix_hydrolase_domain"/>
</dbReference>
<dbReference type="PANTHER" id="PTHR21340:SF0">
    <property type="entry name" value="BIS(5'-NUCLEOSYL)-TETRAPHOSPHATASE [ASYMMETRICAL]"/>
    <property type="match status" value="1"/>
</dbReference>
<evidence type="ECO:0000256" key="3">
    <source>
        <dbReference type="RuleBase" id="RU003476"/>
    </source>
</evidence>
<reference evidence="5 7" key="1">
    <citation type="submission" date="2015-08" db="EMBL/GenBank/DDBJ databases">
        <title>Draft Genome Sequence of Rathayibacter sp. Strain VKM Ac-2596 Isolated from Leaf Gall Induced by Plant-Parasitic Nematodes.</title>
        <authorList>
            <person name="Vasilenko O.V."/>
            <person name="Starodumova I.P."/>
            <person name="Tarlachkov S.V."/>
            <person name="Dorofeeva L.V."/>
            <person name="Evtushenko L.I."/>
        </authorList>
    </citation>
    <scope>NUCLEOTIDE SEQUENCE [LARGE SCALE GENOMIC DNA]</scope>
    <source>
        <strain evidence="5 7">VKM Ac-2596</strain>
    </source>
</reference>
<evidence type="ECO:0000313" key="6">
    <source>
        <dbReference type="EMBL" id="QHC56450.1"/>
    </source>
</evidence>
<dbReference type="InterPro" id="IPR015797">
    <property type="entry name" value="NUDIX_hydrolase-like_dom_sf"/>
</dbReference>
<dbReference type="KEGG" id="rte:GSU10_12970"/>
<comment type="similarity">
    <text evidence="1 3">Belongs to the Nudix hydrolase family.</text>
</comment>
<dbReference type="Proteomes" id="UP000076717">
    <property type="component" value="Unassembled WGS sequence"/>
</dbReference>
<dbReference type="GO" id="GO:0006754">
    <property type="term" value="P:ATP biosynthetic process"/>
    <property type="evidence" value="ECO:0007669"/>
    <property type="project" value="TreeGrafter"/>
</dbReference>
<dbReference type="PRINTS" id="PR00502">
    <property type="entry name" value="NUDIXFAMILY"/>
</dbReference>
<evidence type="ECO:0000313" key="7">
    <source>
        <dbReference type="Proteomes" id="UP000076717"/>
    </source>
</evidence>
<keyword evidence="2 3" id="KW-0378">Hydrolase</keyword>
<evidence type="ECO:0000313" key="5">
    <source>
        <dbReference type="EMBL" id="KZX21913.1"/>
    </source>
</evidence>
<evidence type="ECO:0000256" key="1">
    <source>
        <dbReference type="ARBA" id="ARBA00005582"/>
    </source>
</evidence>
<dbReference type="PROSITE" id="PS51462">
    <property type="entry name" value="NUDIX"/>
    <property type="match status" value="1"/>
</dbReference>
<dbReference type="AlphaFoldDB" id="A0A168G997"/>
<dbReference type="InterPro" id="IPR020476">
    <property type="entry name" value="Nudix_hydrolase"/>
</dbReference>
<reference evidence="6" key="2">
    <citation type="submission" date="2019-12" db="EMBL/GenBank/DDBJ databases">
        <title>Complete and Draft Genome Sequences of New Strains and Members of Some Known Species of the Genus Rathayibacter isolated from Plants.</title>
        <authorList>
            <person name="Tarlachkov S.V."/>
            <person name="Starodumova I.P."/>
            <person name="Dorofeeva L.V."/>
            <person name="Prisyazhnaya N.V."/>
            <person name="Leyn S.A."/>
            <person name="Zlamal J.E."/>
            <person name="Elane M.L."/>
            <person name="Osterman A.L."/>
            <person name="Nadler S.A."/>
            <person name="Subbotin S.A."/>
            <person name="Evtushenko L.I."/>
        </authorList>
    </citation>
    <scope>NUCLEOTIDE SEQUENCE</scope>
    <source>
        <strain evidence="6">VKM Ac-2761</strain>
    </source>
</reference>
<dbReference type="PANTHER" id="PTHR21340">
    <property type="entry name" value="DIADENOSINE 5,5-P1,P4-TETRAPHOSPHATE PYROPHOSPHOHYDROLASE MUTT"/>
    <property type="match status" value="1"/>
</dbReference>
<evidence type="ECO:0000259" key="4">
    <source>
        <dbReference type="PROSITE" id="PS51462"/>
    </source>
</evidence>
<dbReference type="RefSeq" id="WP_068209049.1">
    <property type="nucleotide sequence ID" value="NZ_CP047186.1"/>
</dbReference>
<dbReference type="Gene3D" id="3.90.79.10">
    <property type="entry name" value="Nucleoside Triphosphate Pyrophosphohydrolase"/>
    <property type="match status" value="1"/>
</dbReference>
<accession>A0A168G997</accession>
<evidence type="ECO:0000256" key="2">
    <source>
        <dbReference type="ARBA" id="ARBA00022801"/>
    </source>
</evidence>
<sequence length="133" mass="14305">MSALPPIVVSAVAVLRDRRVLMVTARGRDVLYLPGGKVDPGESAEAAAAREAREELGAEAEVLSALFTVRRQAHGEPEGREVHMTVFAAALDREPRPSGEIDSLHWVTGEDASRCPPAGVETLERLRALDLVD</sequence>
<dbReference type="EMBL" id="CP047186">
    <property type="protein sequence ID" value="QHC56450.1"/>
    <property type="molecule type" value="Genomic_DNA"/>
</dbReference>
<name>A0A168G997_9MICO</name>